<dbReference type="Proteomes" id="UP001597128">
    <property type="component" value="Unassembled WGS sequence"/>
</dbReference>
<evidence type="ECO:0000313" key="4">
    <source>
        <dbReference type="Proteomes" id="UP001597128"/>
    </source>
</evidence>
<accession>A0ABW3F710</accession>
<dbReference type="InterPro" id="IPR019223">
    <property type="entry name" value="DUF2147"/>
</dbReference>
<keyword evidence="4" id="KW-1185">Reference proteome</keyword>
<feature type="domain" description="DUF2147" evidence="2">
    <location>
        <begin position="29"/>
        <end position="144"/>
    </location>
</feature>
<evidence type="ECO:0000256" key="1">
    <source>
        <dbReference type="SAM" id="SignalP"/>
    </source>
</evidence>
<comment type="caution">
    <text evidence="3">The sequence shown here is derived from an EMBL/GenBank/DDBJ whole genome shotgun (WGS) entry which is preliminary data.</text>
</comment>
<sequence>MKNQYVKIFFALVMMLVSEGTFAQNSPIGLWEVTDDNTKQPLTHVRISESGGVLSGKMEKLLDPSRQNERCGECTDERKNQPMLNMTIMRNVKSTGGDTWEGGDILDPNNGKVYRVRLKPLNGGKALEVRGYIGPFFRNQHWVRVE</sequence>
<dbReference type="PANTHER" id="PTHR36919:SF3">
    <property type="entry name" value="BLL5882 PROTEIN"/>
    <property type="match status" value="1"/>
</dbReference>
<protein>
    <submittedName>
        <fullName evidence="3">DUF2147 domain-containing protein</fullName>
    </submittedName>
</protein>
<proteinExistence type="predicted"/>
<feature type="signal peptide" evidence="1">
    <location>
        <begin position="1"/>
        <end position="23"/>
    </location>
</feature>
<evidence type="ECO:0000259" key="2">
    <source>
        <dbReference type="Pfam" id="PF09917"/>
    </source>
</evidence>
<dbReference type="RefSeq" id="WP_379056733.1">
    <property type="nucleotide sequence ID" value="NZ_JBHTKB010000001.1"/>
</dbReference>
<name>A0ABW3F710_9PROT</name>
<dbReference type="Gene3D" id="2.40.128.520">
    <property type="match status" value="1"/>
</dbReference>
<evidence type="ECO:0000313" key="3">
    <source>
        <dbReference type="EMBL" id="MFD0913387.1"/>
    </source>
</evidence>
<dbReference type="EMBL" id="JBHTKB010000001">
    <property type="protein sequence ID" value="MFD0913387.1"/>
    <property type="molecule type" value="Genomic_DNA"/>
</dbReference>
<dbReference type="Pfam" id="PF09917">
    <property type="entry name" value="DUF2147"/>
    <property type="match status" value="1"/>
</dbReference>
<reference evidence="4" key="1">
    <citation type="journal article" date="2019" name="Int. J. Syst. Evol. Microbiol.">
        <title>The Global Catalogue of Microorganisms (GCM) 10K type strain sequencing project: providing services to taxonomists for standard genome sequencing and annotation.</title>
        <authorList>
            <consortium name="The Broad Institute Genomics Platform"/>
            <consortium name="The Broad Institute Genome Sequencing Center for Infectious Disease"/>
            <person name="Wu L."/>
            <person name="Ma J."/>
        </authorList>
    </citation>
    <scope>NUCLEOTIDE SEQUENCE [LARGE SCALE GENOMIC DNA]</scope>
    <source>
        <strain evidence="4">CCUG 58412</strain>
    </source>
</reference>
<dbReference type="PANTHER" id="PTHR36919">
    <property type="entry name" value="BLR1215 PROTEIN"/>
    <property type="match status" value="1"/>
</dbReference>
<organism evidence="3 4">
    <name type="scientific">Methylophilus luteus</name>
    <dbReference type="NCBI Taxonomy" id="640108"/>
    <lineage>
        <taxon>Bacteria</taxon>
        <taxon>Pseudomonadati</taxon>
        <taxon>Pseudomonadota</taxon>
        <taxon>Betaproteobacteria</taxon>
        <taxon>Nitrosomonadales</taxon>
        <taxon>Methylophilaceae</taxon>
        <taxon>Methylophilus</taxon>
    </lineage>
</organism>
<gene>
    <name evidence="3" type="ORF">ACFQ1Z_07505</name>
</gene>
<feature type="chain" id="PRO_5046479306" evidence="1">
    <location>
        <begin position="24"/>
        <end position="146"/>
    </location>
</feature>
<keyword evidence="1" id="KW-0732">Signal</keyword>